<evidence type="ECO:0000313" key="2">
    <source>
        <dbReference type="EMBL" id="VEL21161.1"/>
    </source>
</evidence>
<accession>A0A448WVD2</accession>
<keyword evidence="3" id="KW-1185">Reference proteome</keyword>
<sequence length="235" mass="26246">MLFLVHHHLRNSLRSSFVERIFINPETEAFATKRQTIKPEDTQSNCRNSQSLEGTADLGFYPARNLNSSCADSNLSFVLDDDEVQFHATNDATPALTNNNNNEVNNNNLCLITSPWPSMGRNLPSPSTYLSPPISGKPKKSSYHLPPIHMLSTSNSSSASTPSSLSSRLKDEGQEMALDNRSLEKVKDCSIKKDSCQVPLNELLEDLKSLFIQDSDQPFNENNMLHEFAESELDQ</sequence>
<dbReference type="Proteomes" id="UP000784294">
    <property type="component" value="Unassembled WGS sequence"/>
</dbReference>
<reference evidence="2" key="1">
    <citation type="submission" date="2018-11" db="EMBL/GenBank/DDBJ databases">
        <authorList>
            <consortium name="Pathogen Informatics"/>
        </authorList>
    </citation>
    <scope>NUCLEOTIDE SEQUENCE</scope>
</reference>
<organism evidence="2 3">
    <name type="scientific">Protopolystoma xenopodis</name>
    <dbReference type="NCBI Taxonomy" id="117903"/>
    <lineage>
        <taxon>Eukaryota</taxon>
        <taxon>Metazoa</taxon>
        <taxon>Spiralia</taxon>
        <taxon>Lophotrochozoa</taxon>
        <taxon>Platyhelminthes</taxon>
        <taxon>Monogenea</taxon>
        <taxon>Polyopisthocotylea</taxon>
        <taxon>Polystomatidea</taxon>
        <taxon>Polystomatidae</taxon>
        <taxon>Protopolystoma</taxon>
    </lineage>
</organism>
<comment type="caution">
    <text evidence="2">The sequence shown here is derived from an EMBL/GenBank/DDBJ whole genome shotgun (WGS) entry which is preliminary data.</text>
</comment>
<dbReference type="AlphaFoldDB" id="A0A448WVD2"/>
<evidence type="ECO:0000256" key="1">
    <source>
        <dbReference type="SAM" id="MobiDB-lite"/>
    </source>
</evidence>
<name>A0A448WVD2_9PLAT</name>
<feature type="compositionally biased region" description="Low complexity" evidence="1">
    <location>
        <begin position="151"/>
        <end position="167"/>
    </location>
</feature>
<dbReference type="EMBL" id="CAAALY010049896">
    <property type="protein sequence ID" value="VEL21161.1"/>
    <property type="molecule type" value="Genomic_DNA"/>
</dbReference>
<feature type="region of interest" description="Disordered" evidence="1">
    <location>
        <begin position="123"/>
        <end position="179"/>
    </location>
</feature>
<evidence type="ECO:0000313" key="3">
    <source>
        <dbReference type="Proteomes" id="UP000784294"/>
    </source>
</evidence>
<gene>
    <name evidence="2" type="ORF">PXEA_LOCUS14601</name>
</gene>
<proteinExistence type="predicted"/>
<protein>
    <submittedName>
        <fullName evidence="2">Uncharacterized protein</fullName>
    </submittedName>
</protein>